<dbReference type="Proteomes" id="UP001172101">
    <property type="component" value="Unassembled WGS sequence"/>
</dbReference>
<organism evidence="1 2">
    <name type="scientific">Lasiosphaeria miniovina</name>
    <dbReference type="NCBI Taxonomy" id="1954250"/>
    <lineage>
        <taxon>Eukaryota</taxon>
        <taxon>Fungi</taxon>
        <taxon>Dikarya</taxon>
        <taxon>Ascomycota</taxon>
        <taxon>Pezizomycotina</taxon>
        <taxon>Sordariomycetes</taxon>
        <taxon>Sordariomycetidae</taxon>
        <taxon>Sordariales</taxon>
        <taxon>Lasiosphaeriaceae</taxon>
        <taxon>Lasiosphaeria</taxon>
    </lineage>
</organism>
<accession>A0AA40E375</accession>
<protein>
    <submittedName>
        <fullName evidence="1">Uncharacterized protein</fullName>
    </submittedName>
</protein>
<keyword evidence="2" id="KW-1185">Reference proteome</keyword>
<name>A0AA40E375_9PEZI</name>
<evidence type="ECO:0000313" key="1">
    <source>
        <dbReference type="EMBL" id="KAK0722451.1"/>
    </source>
</evidence>
<proteinExistence type="predicted"/>
<comment type="caution">
    <text evidence="1">The sequence shown here is derived from an EMBL/GenBank/DDBJ whole genome shotgun (WGS) entry which is preliminary data.</text>
</comment>
<dbReference type="AlphaFoldDB" id="A0AA40E375"/>
<reference evidence="1" key="1">
    <citation type="submission" date="2023-06" db="EMBL/GenBank/DDBJ databases">
        <title>Genome-scale phylogeny and comparative genomics of the fungal order Sordariales.</title>
        <authorList>
            <consortium name="Lawrence Berkeley National Laboratory"/>
            <person name="Hensen N."/>
            <person name="Bonometti L."/>
            <person name="Westerberg I."/>
            <person name="Brannstrom I.O."/>
            <person name="Guillou S."/>
            <person name="Cros-Aarteil S."/>
            <person name="Calhoun S."/>
            <person name="Haridas S."/>
            <person name="Kuo A."/>
            <person name="Mondo S."/>
            <person name="Pangilinan J."/>
            <person name="Riley R."/>
            <person name="LaButti K."/>
            <person name="Andreopoulos B."/>
            <person name="Lipzen A."/>
            <person name="Chen C."/>
            <person name="Yanf M."/>
            <person name="Daum C."/>
            <person name="Ng V."/>
            <person name="Clum A."/>
            <person name="Steindorff A."/>
            <person name="Ohm R."/>
            <person name="Martin F."/>
            <person name="Silar P."/>
            <person name="Natvig D."/>
            <person name="Lalanne C."/>
            <person name="Gautier V."/>
            <person name="Ament-velasquez S.L."/>
            <person name="Kruys A."/>
            <person name="Hutchinson M.I."/>
            <person name="Powell A.J."/>
            <person name="Barry K."/>
            <person name="Miller A.N."/>
            <person name="Grigoriev I.V."/>
            <person name="Debuchy R."/>
            <person name="Gladieux P."/>
            <person name="Thoren M.H."/>
            <person name="Johannesson H."/>
        </authorList>
    </citation>
    <scope>NUCLEOTIDE SEQUENCE</scope>
    <source>
        <strain evidence="1">SMH2392-1A</strain>
    </source>
</reference>
<evidence type="ECO:0000313" key="2">
    <source>
        <dbReference type="Proteomes" id="UP001172101"/>
    </source>
</evidence>
<dbReference type="GeneID" id="85317110"/>
<dbReference type="EMBL" id="JAUIRO010000003">
    <property type="protein sequence ID" value="KAK0722451.1"/>
    <property type="molecule type" value="Genomic_DNA"/>
</dbReference>
<gene>
    <name evidence="1" type="ORF">B0T26DRAFT_219224</name>
</gene>
<dbReference type="RefSeq" id="XP_060298375.1">
    <property type="nucleotide sequence ID" value="XM_060433840.1"/>
</dbReference>
<sequence>MAVGRRIGRDCGITVSTLKNPCNTQDQTGSNLSIRVSHNALYYGVCRMSHVACRMSHVACRMSRVACRKNRATLGHNISTKPRFNAACLVWTTPVLTARRSTPHVRTRPHR</sequence>